<name>A0A1L9RNP7_ASPWE</name>
<proteinExistence type="predicted"/>
<dbReference type="STRING" id="1073089.A0A1L9RNP7"/>
<evidence type="ECO:0000256" key="1">
    <source>
        <dbReference type="SAM" id="MobiDB-lite"/>
    </source>
</evidence>
<dbReference type="OrthoDB" id="3549294at2759"/>
<keyword evidence="3" id="KW-1185">Reference proteome</keyword>
<evidence type="ECO:0000313" key="2">
    <source>
        <dbReference type="EMBL" id="OJJ36556.1"/>
    </source>
</evidence>
<reference evidence="3" key="1">
    <citation type="journal article" date="2017" name="Genome Biol.">
        <title>Comparative genomics reveals high biological diversity and specific adaptations in the industrially and medically important fungal genus Aspergillus.</title>
        <authorList>
            <person name="de Vries R.P."/>
            <person name="Riley R."/>
            <person name="Wiebenga A."/>
            <person name="Aguilar-Osorio G."/>
            <person name="Amillis S."/>
            <person name="Uchima C.A."/>
            <person name="Anderluh G."/>
            <person name="Asadollahi M."/>
            <person name="Askin M."/>
            <person name="Barry K."/>
            <person name="Battaglia E."/>
            <person name="Bayram O."/>
            <person name="Benocci T."/>
            <person name="Braus-Stromeyer S.A."/>
            <person name="Caldana C."/>
            <person name="Canovas D."/>
            <person name="Cerqueira G.C."/>
            <person name="Chen F."/>
            <person name="Chen W."/>
            <person name="Choi C."/>
            <person name="Clum A."/>
            <person name="Dos Santos R.A."/>
            <person name="Damasio A.R."/>
            <person name="Diallinas G."/>
            <person name="Emri T."/>
            <person name="Fekete E."/>
            <person name="Flipphi M."/>
            <person name="Freyberg S."/>
            <person name="Gallo A."/>
            <person name="Gournas C."/>
            <person name="Habgood R."/>
            <person name="Hainaut M."/>
            <person name="Harispe M.L."/>
            <person name="Henrissat B."/>
            <person name="Hilden K.S."/>
            <person name="Hope R."/>
            <person name="Hossain A."/>
            <person name="Karabika E."/>
            <person name="Karaffa L."/>
            <person name="Karanyi Z."/>
            <person name="Krasevec N."/>
            <person name="Kuo A."/>
            <person name="Kusch H."/>
            <person name="LaButti K."/>
            <person name="Lagendijk E.L."/>
            <person name="Lapidus A."/>
            <person name="Levasseur A."/>
            <person name="Lindquist E."/>
            <person name="Lipzen A."/>
            <person name="Logrieco A.F."/>
            <person name="MacCabe A."/>
            <person name="Maekelae M.R."/>
            <person name="Malavazi I."/>
            <person name="Melin P."/>
            <person name="Meyer V."/>
            <person name="Mielnichuk N."/>
            <person name="Miskei M."/>
            <person name="Molnar A.P."/>
            <person name="Mule G."/>
            <person name="Ngan C.Y."/>
            <person name="Orejas M."/>
            <person name="Orosz E."/>
            <person name="Ouedraogo J.P."/>
            <person name="Overkamp K.M."/>
            <person name="Park H.-S."/>
            <person name="Perrone G."/>
            <person name="Piumi F."/>
            <person name="Punt P.J."/>
            <person name="Ram A.F."/>
            <person name="Ramon A."/>
            <person name="Rauscher S."/>
            <person name="Record E."/>
            <person name="Riano-Pachon D.M."/>
            <person name="Robert V."/>
            <person name="Roehrig J."/>
            <person name="Ruller R."/>
            <person name="Salamov A."/>
            <person name="Salih N.S."/>
            <person name="Samson R.A."/>
            <person name="Sandor E."/>
            <person name="Sanguinetti M."/>
            <person name="Schuetze T."/>
            <person name="Sepcic K."/>
            <person name="Shelest E."/>
            <person name="Sherlock G."/>
            <person name="Sophianopoulou V."/>
            <person name="Squina F.M."/>
            <person name="Sun H."/>
            <person name="Susca A."/>
            <person name="Todd R.B."/>
            <person name="Tsang A."/>
            <person name="Unkles S.E."/>
            <person name="van de Wiele N."/>
            <person name="van Rossen-Uffink D."/>
            <person name="Oliveira J.V."/>
            <person name="Vesth T.C."/>
            <person name="Visser J."/>
            <person name="Yu J.-H."/>
            <person name="Zhou M."/>
            <person name="Andersen M.R."/>
            <person name="Archer D.B."/>
            <person name="Baker S.E."/>
            <person name="Benoit I."/>
            <person name="Brakhage A.A."/>
            <person name="Braus G.H."/>
            <person name="Fischer R."/>
            <person name="Frisvad J.C."/>
            <person name="Goldman G.H."/>
            <person name="Houbraken J."/>
            <person name="Oakley B."/>
            <person name="Pocsi I."/>
            <person name="Scazzocchio C."/>
            <person name="Seiboth B."/>
            <person name="vanKuyk P.A."/>
            <person name="Wortman J."/>
            <person name="Dyer P.S."/>
            <person name="Grigoriev I.V."/>
        </authorList>
    </citation>
    <scope>NUCLEOTIDE SEQUENCE [LARGE SCALE GENOMIC DNA]</scope>
    <source>
        <strain evidence="3">DTO 134E9</strain>
    </source>
</reference>
<feature type="compositionally biased region" description="Acidic residues" evidence="1">
    <location>
        <begin position="558"/>
        <end position="573"/>
    </location>
</feature>
<gene>
    <name evidence="2" type="ORF">ASPWEDRAFT_50022</name>
</gene>
<dbReference type="RefSeq" id="XP_040690232.1">
    <property type="nucleotide sequence ID" value="XM_040837362.1"/>
</dbReference>
<evidence type="ECO:0000313" key="3">
    <source>
        <dbReference type="Proteomes" id="UP000184383"/>
    </source>
</evidence>
<protein>
    <submittedName>
        <fullName evidence="2">Uncharacterized protein</fullName>
    </submittedName>
</protein>
<dbReference type="VEuPathDB" id="FungiDB:ASPWEDRAFT_50022"/>
<dbReference type="Proteomes" id="UP000184383">
    <property type="component" value="Unassembled WGS sequence"/>
</dbReference>
<feature type="region of interest" description="Disordered" evidence="1">
    <location>
        <begin position="558"/>
        <end position="578"/>
    </location>
</feature>
<accession>A0A1L9RNP7</accession>
<organism evidence="2 3">
    <name type="scientific">Aspergillus wentii DTO 134E9</name>
    <dbReference type="NCBI Taxonomy" id="1073089"/>
    <lineage>
        <taxon>Eukaryota</taxon>
        <taxon>Fungi</taxon>
        <taxon>Dikarya</taxon>
        <taxon>Ascomycota</taxon>
        <taxon>Pezizomycotina</taxon>
        <taxon>Eurotiomycetes</taxon>
        <taxon>Eurotiomycetidae</taxon>
        <taxon>Eurotiales</taxon>
        <taxon>Aspergillaceae</taxon>
        <taxon>Aspergillus</taxon>
        <taxon>Aspergillus subgen. Cremei</taxon>
    </lineage>
</organism>
<dbReference type="AlphaFoldDB" id="A0A1L9RNP7"/>
<dbReference type="EMBL" id="KV878211">
    <property type="protein sequence ID" value="OJJ36556.1"/>
    <property type="molecule type" value="Genomic_DNA"/>
</dbReference>
<dbReference type="GeneID" id="63753210"/>
<sequence>MGDAARPSDDEFSRVLDESFKIRSSYQGSESKDHILPQQAIDLKPLVSQTPPFLGDGLASVNETMSFACEGKQPTQLKGRLFVNGLSTWRTSKGTCDLQPRVLPKQLLLGVNSRLSVRLSENSPFSDWPGVQGLSGYDKGNYLSVLYFAWAYILSAPWVELLSRSADHECHMGYPTEGMEGPLPQLDKQSMTQIDIGDDASDEEVLWWRTILCCDEGWDASTKYNGHVYLSPWSVSAKNAGFTLATMPSLSTNSEPPSSATAVKYLSRFCVRHRLYAQCSVSLAGVLCIPSLRGRAVSLPLSKQASRLEVAESTGDSSVSIPDLLIELNELLPKYMTLSSNIWGLRSLLYSTFFNPDIECNLVSAWLNPAFAILDSISSRKSSLAAFLANRQPRLGILWLGAITGTTQTFLTSKMGASNGDSIRRDDECRLLFITACEAHDRPPIWVWKPSGETQLCVTQLPVQRHAQCAGHCLEYESWEWMLTNGRSIQDFCENSSQPPGQKAHSAPNIKPVALSNYNYDLFSESLSEGATRGIFGWLRSTGYPLRERPIYQHSWIDLEDTDEEEEPDDAESDVEKHWSPNKKHVECWLDGIE</sequence>